<evidence type="ECO:0000256" key="2">
    <source>
        <dbReference type="ARBA" id="ARBA00023239"/>
    </source>
</evidence>
<evidence type="ECO:0000313" key="6">
    <source>
        <dbReference type="Proteomes" id="UP000050424"/>
    </source>
</evidence>
<dbReference type="PIRSF" id="PIRSF036630">
    <property type="entry name" value="UCP036630"/>
    <property type="match status" value="1"/>
</dbReference>
<dbReference type="InterPro" id="IPR012047">
    <property type="entry name" value="AcnX"/>
</dbReference>
<dbReference type="PANTHER" id="PTHR36577">
    <property type="entry name" value="DUF521 DOMAIN PROTEIN (AFU_ORTHOLOGUE AFUA_6G00490)"/>
    <property type="match status" value="1"/>
</dbReference>
<evidence type="ECO:0000259" key="4">
    <source>
        <dbReference type="Pfam" id="PF04412"/>
    </source>
</evidence>
<dbReference type="InterPro" id="IPR015931">
    <property type="entry name" value="Acnase/IPM_dHydase_lsu_aba_1/3"/>
</dbReference>
<dbReference type="CDD" id="cd01356">
    <property type="entry name" value="AcnX_swivel"/>
    <property type="match status" value="1"/>
</dbReference>
<dbReference type="OrthoDB" id="2594507at2759"/>
<keyword evidence="2" id="KW-0456">Lyase</keyword>
<evidence type="ECO:0008006" key="7">
    <source>
        <dbReference type="Google" id="ProtNLM"/>
    </source>
</evidence>
<dbReference type="STRING" id="78410.A0A0P7B6P8"/>
<gene>
    <name evidence="5" type="ORF">AK830_g4313</name>
</gene>
<proteinExistence type="predicted"/>
<feature type="domain" description="Phosphomevalonate dehydratase large subunit-like" evidence="4">
    <location>
        <begin position="164"/>
        <end position="561"/>
    </location>
</feature>
<dbReference type="InterPro" id="IPR002840">
    <property type="entry name" value="PMDh-S-like_dom"/>
</dbReference>
<dbReference type="InterPro" id="IPR036008">
    <property type="entry name" value="Aconitase_4Fe-4S_dom"/>
</dbReference>
<accession>A0A0P7B6P8</accession>
<dbReference type="InterPro" id="IPR007506">
    <property type="entry name" value="PMDh-L-like_dom"/>
</dbReference>
<keyword evidence="1" id="KW-0408">Iron</keyword>
<reference evidence="5 6" key="1">
    <citation type="submission" date="2015-09" db="EMBL/GenBank/DDBJ databases">
        <title>Draft genome of a European isolate of the apple canker pathogen Neonectria ditissima.</title>
        <authorList>
            <person name="Gomez-Cortecero A."/>
            <person name="Harrison R.J."/>
            <person name="Armitage A.D."/>
        </authorList>
    </citation>
    <scope>NUCLEOTIDE SEQUENCE [LARGE SCALE GENOMIC DNA]</scope>
    <source>
        <strain evidence="5 6">R09/05</strain>
    </source>
</reference>
<dbReference type="CDD" id="cd01355">
    <property type="entry name" value="AcnX"/>
    <property type="match status" value="1"/>
</dbReference>
<comment type="caution">
    <text evidence="5">The sequence shown here is derived from an EMBL/GenBank/DDBJ whole genome shotgun (WGS) entry which is preliminary data.</text>
</comment>
<feature type="domain" description="Phosphomevalonate dehydratase small subunit-like" evidence="3">
    <location>
        <begin position="33"/>
        <end position="117"/>
    </location>
</feature>
<dbReference type="Gene3D" id="3.50.30.10">
    <property type="entry name" value="Phosphohistidine domain"/>
    <property type="match status" value="1"/>
</dbReference>
<evidence type="ECO:0000256" key="1">
    <source>
        <dbReference type="ARBA" id="ARBA00023004"/>
    </source>
</evidence>
<dbReference type="EMBL" id="LKCW01000052">
    <property type="protein sequence ID" value="KPM42226.1"/>
    <property type="molecule type" value="Genomic_DNA"/>
</dbReference>
<dbReference type="Pfam" id="PF04412">
    <property type="entry name" value="AcnX"/>
    <property type="match status" value="1"/>
</dbReference>
<dbReference type="GO" id="GO:0016829">
    <property type="term" value="F:lyase activity"/>
    <property type="evidence" value="ECO:0007669"/>
    <property type="project" value="UniProtKB-KW"/>
</dbReference>
<keyword evidence="6" id="KW-1185">Reference proteome</keyword>
<protein>
    <recommendedName>
        <fullName evidence="7">Aconitase X catalytic domain-containing protein</fullName>
    </recommendedName>
</protein>
<dbReference type="SUPFAM" id="SSF53732">
    <property type="entry name" value="Aconitase iron-sulfur domain"/>
    <property type="match status" value="1"/>
</dbReference>
<dbReference type="Proteomes" id="UP000050424">
    <property type="component" value="Unassembled WGS sequence"/>
</dbReference>
<sequence>MPSHTSSSKSHGSARILVPGLATGPIIFSDVPLSFMLGVDPESGVVIDNHHPLNGTPLGNTVLAIPCGRGSCSGSGAILELLMAGNAPAALIFQKPEEILTLGVLIARTMFSKSIPVLQVEDAESFRRLATAGSATITDSYLVVTGLDEFQLELSPTEADKVLLTPKDKEILEGLHGPAAKMAMKMIVSYAALQGADTLVDVSQVHIDACIYVGKSSLLIPQRLHAVNGKFAVPATCNSLSVDRLRWRELGADPELSIASSQIGDLYLAMGATQSFTCAPYLLETKPEFGAQIGWAESNAVVFANSVLGARTQKYPDYVDVFIALTGRAPYAGCHQTEGRIPKLRIDVPQLDGWDESVFPLLGYHIGGLLGSEIPLIYGLEMSSPTIADLKAFGAGFATSSSAPMFHIRGVTPEACSFELPKHHPNHFQLETSSLHATWKQLNSATSGPVDVVSLGNPHFALEEFARLAELCRDRRKKGSVEFIITTSQQTYKEALAEGYLEILEQFGARLITDTCWCMIQEPVIPPQARVIMTNSAKYAHYGPGMVRRGFLFGGLAACVEAACAGEHVVCEP</sequence>
<dbReference type="AlphaFoldDB" id="A0A0P7B6P8"/>
<evidence type="ECO:0000313" key="5">
    <source>
        <dbReference type="EMBL" id="KPM42226.1"/>
    </source>
</evidence>
<name>A0A0P7B6P8_9HYPO</name>
<dbReference type="SUPFAM" id="SSF52016">
    <property type="entry name" value="LeuD/IlvD-like"/>
    <property type="match status" value="1"/>
</dbReference>
<evidence type="ECO:0000259" key="3">
    <source>
        <dbReference type="Pfam" id="PF01989"/>
    </source>
</evidence>
<dbReference type="Gene3D" id="3.30.499.10">
    <property type="entry name" value="Aconitase, domain 3"/>
    <property type="match status" value="1"/>
</dbReference>
<dbReference type="Pfam" id="PF01989">
    <property type="entry name" value="AcnX_swivel_put"/>
    <property type="match status" value="1"/>
</dbReference>
<dbReference type="PANTHER" id="PTHR36577:SF3">
    <property type="entry name" value="DUF521 DOMAIN PROTEIN (AFU_ORTHOLOGUE AFUA_6G00490)"/>
    <property type="match status" value="1"/>
</dbReference>
<organism evidence="5 6">
    <name type="scientific">Neonectria ditissima</name>
    <dbReference type="NCBI Taxonomy" id="78410"/>
    <lineage>
        <taxon>Eukaryota</taxon>
        <taxon>Fungi</taxon>
        <taxon>Dikarya</taxon>
        <taxon>Ascomycota</taxon>
        <taxon>Pezizomycotina</taxon>
        <taxon>Sordariomycetes</taxon>
        <taxon>Hypocreomycetidae</taxon>
        <taxon>Hypocreales</taxon>
        <taxon>Nectriaceae</taxon>
        <taxon>Neonectria</taxon>
    </lineage>
</organism>